<dbReference type="InterPro" id="IPR050155">
    <property type="entry name" value="HAD-like_hydrolase_sf"/>
</dbReference>
<evidence type="ECO:0000256" key="1">
    <source>
        <dbReference type="ARBA" id="ARBA00022723"/>
    </source>
</evidence>
<dbReference type="Gene3D" id="3.40.50.1000">
    <property type="entry name" value="HAD superfamily/HAD-like"/>
    <property type="match status" value="1"/>
</dbReference>
<dbReference type="SFLD" id="SFLDG01129">
    <property type="entry name" value="C1.5:_HAD__Beta-PGM__Phosphata"/>
    <property type="match status" value="1"/>
</dbReference>
<dbReference type="InterPro" id="IPR006439">
    <property type="entry name" value="HAD-SF_hydro_IA"/>
</dbReference>
<comment type="caution">
    <text evidence="5">The sequence shown here is derived from an EMBL/GenBank/DDBJ whole genome shotgun (WGS) entry which is preliminary data.</text>
</comment>
<keyword evidence="6" id="KW-1185">Reference proteome</keyword>
<dbReference type="NCBIfam" id="TIGR01549">
    <property type="entry name" value="HAD-SF-IA-v1"/>
    <property type="match status" value="1"/>
</dbReference>
<evidence type="ECO:0000313" key="6">
    <source>
        <dbReference type="Proteomes" id="UP000624325"/>
    </source>
</evidence>
<dbReference type="PANTHER" id="PTHR43434:SF23">
    <property type="entry name" value="PHOSPHOGLYCOLATE PHOSPHATASE"/>
    <property type="match status" value="1"/>
</dbReference>
<protein>
    <recommendedName>
        <fullName evidence="7">HAD family hydrolase</fullName>
    </recommendedName>
</protein>
<dbReference type="PANTHER" id="PTHR43434">
    <property type="entry name" value="PHOSPHOGLYCOLATE PHOSPHATASE"/>
    <property type="match status" value="1"/>
</dbReference>
<sequence>MIRNRSGRAVVFDLDGTLLDTMTLTPAAYCAAIRARGGGEVSPEEVIAAWHVGPTPAVLAHFLGRPVAGDDVECFYSNFEAAAAAVRPFPGVVEMVDELAAGFRLGIFTSAARRVAELALSAAGLGGRFAAVICGDDAPPKPSPAGLRLACRRLGVDVSATTYVGDALVDIQCARRAGATGIHARWGATAALDDAPLVADHPVDIVDRLVRPPSRRNDS</sequence>
<keyword evidence="4" id="KW-0119">Carbohydrate metabolism</keyword>
<evidence type="ECO:0000256" key="2">
    <source>
        <dbReference type="ARBA" id="ARBA00022801"/>
    </source>
</evidence>
<organism evidence="5 6">
    <name type="scientific">Asanoa iriomotensis</name>
    <dbReference type="NCBI Taxonomy" id="234613"/>
    <lineage>
        <taxon>Bacteria</taxon>
        <taxon>Bacillati</taxon>
        <taxon>Actinomycetota</taxon>
        <taxon>Actinomycetes</taxon>
        <taxon>Micromonosporales</taxon>
        <taxon>Micromonosporaceae</taxon>
        <taxon>Asanoa</taxon>
    </lineage>
</organism>
<dbReference type="InterPro" id="IPR036412">
    <property type="entry name" value="HAD-like_sf"/>
</dbReference>
<reference evidence="5 6" key="1">
    <citation type="submission" date="2021-01" db="EMBL/GenBank/DDBJ databases">
        <title>Whole genome shotgun sequence of Asanoa iriomotensis NBRC 100142.</title>
        <authorList>
            <person name="Komaki H."/>
            <person name="Tamura T."/>
        </authorList>
    </citation>
    <scope>NUCLEOTIDE SEQUENCE [LARGE SCALE GENOMIC DNA]</scope>
    <source>
        <strain evidence="5 6">NBRC 100142</strain>
    </source>
</reference>
<dbReference type="NCBIfam" id="TIGR01509">
    <property type="entry name" value="HAD-SF-IA-v3"/>
    <property type="match status" value="1"/>
</dbReference>
<evidence type="ECO:0000313" key="5">
    <source>
        <dbReference type="EMBL" id="GIF57462.1"/>
    </source>
</evidence>
<gene>
    <name evidence="5" type="ORF">Air01nite_35570</name>
</gene>
<proteinExistence type="predicted"/>
<dbReference type="EMBL" id="BONC01000023">
    <property type="protein sequence ID" value="GIF57462.1"/>
    <property type="molecule type" value="Genomic_DNA"/>
</dbReference>
<accession>A0ABQ4C3X7</accession>
<dbReference type="InterPro" id="IPR023198">
    <property type="entry name" value="PGP-like_dom2"/>
</dbReference>
<keyword evidence="1" id="KW-0479">Metal-binding</keyword>
<keyword evidence="3" id="KW-0460">Magnesium</keyword>
<evidence type="ECO:0000256" key="3">
    <source>
        <dbReference type="ARBA" id="ARBA00022842"/>
    </source>
</evidence>
<evidence type="ECO:0008006" key="7">
    <source>
        <dbReference type="Google" id="ProtNLM"/>
    </source>
</evidence>
<dbReference type="Pfam" id="PF13419">
    <property type="entry name" value="HAD_2"/>
    <property type="match status" value="1"/>
</dbReference>
<dbReference type="Gene3D" id="1.10.150.240">
    <property type="entry name" value="Putative phosphatase, domain 2"/>
    <property type="match status" value="1"/>
</dbReference>
<keyword evidence="2" id="KW-0378">Hydrolase</keyword>
<name>A0ABQ4C3X7_9ACTN</name>
<evidence type="ECO:0000256" key="4">
    <source>
        <dbReference type="ARBA" id="ARBA00023277"/>
    </source>
</evidence>
<dbReference type="Proteomes" id="UP000624325">
    <property type="component" value="Unassembled WGS sequence"/>
</dbReference>
<dbReference type="InterPro" id="IPR023214">
    <property type="entry name" value="HAD_sf"/>
</dbReference>
<dbReference type="SUPFAM" id="SSF56784">
    <property type="entry name" value="HAD-like"/>
    <property type="match status" value="1"/>
</dbReference>
<dbReference type="SFLD" id="SFLDS00003">
    <property type="entry name" value="Haloacid_Dehalogenase"/>
    <property type="match status" value="1"/>
</dbReference>
<dbReference type="InterPro" id="IPR041492">
    <property type="entry name" value="HAD_2"/>
</dbReference>